<sequence>MTATVAGTLELSVAEIVEAAPGVRSITLTAADGGELPGFVPGSHLVVDAGGRANAYSLTSDGVAPTTYSVSVLRVPDGAGGSRWLHDELRRGDTVTAHLPRSTFAPVSRARRHLLVAGGIGVTPIVSHLRAARTRRQEAQVLYVFREGYGAHVDDVVALTDGSAELLHDRQAFFARLRRVLTEQPLGTHLYVCGPAAMTDAVLETAAALGWPCSRMHHERFGVDALDPGDPFTVELTSTGATLEVPSGTSLLEALEGAGLDVPNLCRQGVCGECRLSVTAGKPLHRDLFLSEDEKAAAECVMACVSRADGPTLEIAL</sequence>
<dbReference type="PANTHER" id="PTHR47354:SF1">
    <property type="entry name" value="CARNITINE MONOOXYGENASE REDUCTASE SUBUNIT"/>
    <property type="match status" value="1"/>
</dbReference>
<dbReference type="RefSeq" id="WP_136433567.1">
    <property type="nucleotide sequence ID" value="NZ_JBHSNS010000005.1"/>
</dbReference>
<dbReference type="PROSITE" id="PS51384">
    <property type="entry name" value="FAD_FR"/>
    <property type="match status" value="1"/>
</dbReference>
<comment type="cofactor">
    <cofactor evidence="1">
        <name>FAD</name>
        <dbReference type="ChEBI" id="CHEBI:57692"/>
    </cofactor>
</comment>
<keyword evidence="2" id="KW-0285">Flavoprotein</keyword>
<dbReference type="InterPro" id="IPR017938">
    <property type="entry name" value="Riboflavin_synthase-like_b-brl"/>
</dbReference>
<dbReference type="InterPro" id="IPR017927">
    <property type="entry name" value="FAD-bd_FR_type"/>
</dbReference>
<accession>A0ABW0ZHQ9</accession>
<dbReference type="CDD" id="cd06185">
    <property type="entry name" value="PDR_like"/>
    <property type="match status" value="1"/>
</dbReference>
<evidence type="ECO:0000256" key="5">
    <source>
        <dbReference type="ARBA" id="ARBA00023002"/>
    </source>
</evidence>
<evidence type="ECO:0000256" key="2">
    <source>
        <dbReference type="ARBA" id="ARBA00022630"/>
    </source>
</evidence>
<dbReference type="InterPro" id="IPR036010">
    <property type="entry name" value="2Fe-2S_ferredoxin-like_sf"/>
</dbReference>
<evidence type="ECO:0000256" key="7">
    <source>
        <dbReference type="ARBA" id="ARBA00023014"/>
    </source>
</evidence>
<evidence type="ECO:0000313" key="11">
    <source>
        <dbReference type="Proteomes" id="UP001596072"/>
    </source>
</evidence>
<dbReference type="Gene3D" id="3.40.50.80">
    <property type="entry name" value="Nucleotide-binding domain of ferredoxin-NADP reductase (FNR) module"/>
    <property type="match status" value="1"/>
</dbReference>
<dbReference type="InterPro" id="IPR039261">
    <property type="entry name" value="FNR_nucleotide-bd"/>
</dbReference>
<keyword evidence="5" id="KW-0560">Oxidoreductase</keyword>
<keyword evidence="3" id="KW-0001">2Fe-2S</keyword>
<evidence type="ECO:0000259" key="9">
    <source>
        <dbReference type="PROSITE" id="PS51384"/>
    </source>
</evidence>
<dbReference type="Gene3D" id="3.10.20.30">
    <property type="match status" value="1"/>
</dbReference>
<dbReference type="SUPFAM" id="SSF54292">
    <property type="entry name" value="2Fe-2S ferredoxin-like"/>
    <property type="match status" value="1"/>
</dbReference>
<feature type="domain" description="FAD-binding FR-type" evidence="9">
    <location>
        <begin position="6"/>
        <end position="107"/>
    </location>
</feature>
<name>A0ABW0ZHQ9_9ACTN</name>
<dbReference type="InterPro" id="IPR050415">
    <property type="entry name" value="MRET"/>
</dbReference>
<dbReference type="PRINTS" id="PR00409">
    <property type="entry name" value="PHDIOXRDTASE"/>
</dbReference>
<keyword evidence="4" id="KW-0479">Metal-binding</keyword>
<dbReference type="Pfam" id="PF00111">
    <property type="entry name" value="Fer2"/>
    <property type="match status" value="1"/>
</dbReference>
<keyword evidence="11" id="KW-1185">Reference proteome</keyword>
<dbReference type="SUPFAM" id="SSF52343">
    <property type="entry name" value="Ferredoxin reductase-like, C-terminal NADP-linked domain"/>
    <property type="match status" value="1"/>
</dbReference>
<dbReference type="InterPro" id="IPR001041">
    <property type="entry name" value="2Fe-2S_ferredoxin-type"/>
</dbReference>
<organism evidence="10 11">
    <name type="scientific">Nocardioides vastitatis</name>
    <dbReference type="NCBI Taxonomy" id="2568655"/>
    <lineage>
        <taxon>Bacteria</taxon>
        <taxon>Bacillati</taxon>
        <taxon>Actinomycetota</taxon>
        <taxon>Actinomycetes</taxon>
        <taxon>Propionibacteriales</taxon>
        <taxon>Nocardioidaceae</taxon>
        <taxon>Nocardioides</taxon>
    </lineage>
</organism>
<dbReference type="PANTHER" id="PTHR47354">
    <property type="entry name" value="NADH OXIDOREDUCTASE HCR"/>
    <property type="match status" value="1"/>
</dbReference>
<evidence type="ECO:0000256" key="3">
    <source>
        <dbReference type="ARBA" id="ARBA00022714"/>
    </source>
</evidence>
<dbReference type="InterPro" id="IPR054582">
    <property type="entry name" value="DmmA-like_N"/>
</dbReference>
<dbReference type="Proteomes" id="UP001596072">
    <property type="component" value="Unassembled WGS sequence"/>
</dbReference>
<comment type="caution">
    <text evidence="10">The sequence shown here is derived from an EMBL/GenBank/DDBJ whole genome shotgun (WGS) entry which is preliminary data.</text>
</comment>
<dbReference type="PROSITE" id="PS51085">
    <property type="entry name" value="2FE2S_FER_2"/>
    <property type="match status" value="1"/>
</dbReference>
<evidence type="ECO:0000259" key="8">
    <source>
        <dbReference type="PROSITE" id="PS51085"/>
    </source>
</evidence>
<dbReference type="CDD" id="cd00207">
    <property type="entry name" value="fer2"/>
    <property type="match status" value="1"/>
</dbReference>
<evidence type="ECO:0000256" key="6">
    <source>
        <dbReference type="ARBA" id="ARBA00023004"/>
    </source>
</evidence>
<dbReference type="Gene3D" id="2.40.30.10">
    <property type="entry name" value="Translation factors"/>
    <property type="match status" value="1"/>
</dbReference>
<proteinExistence type="predicted"/>
<evidence type="ECO:0000256" key="4">
    <source>
        <dbReference type="ARBA" id="ARBA00022723"/>
    </source>
</evidence>
<dbReference type="Pfam" id="PF22290">
    <property type="entry name" value="DmmA-like_N"/>
    <property type="match status" value="1"/>
</dbReference>
<keyword evidence="6" id="KW-0408">Iron</keyword>
<protein>
    <submittedName>
        <fullName evidence="10">PDR/VanB family oxidoreductase</fullName>
    </submittedName>
</protein>
<evidence type="ECO:0000256" key="1">
    <source>
        <dbReference type="ARBA" id="ARBA00001974"/>
    </source>
</evidence>
<gene>
    <name evidence="10" type="ORF">ACFPQB_12465</name>
</gene>
<dbReference type="EMBL" id="JBHSNS010000005">
    <property type="protein sequence ID" value="MFC5729733.1"/>
    <property type="molecule type" value="Genomic_DNA"/>
</dbReference>
<keyword evidence="7" id="KW-0411">Iron-sulfur</keyword>
<reference evidence="11" key="1">
    <citation type="journal article" date="2019" name="Int. J. Syst. Evol. Microbiol.">
        <title>The Global Catalogue of Microorganisms (GCM) 10K type strain sequencing project: providing services to taxonomists for standard genome sequencing and annotation.</title>
        <authorList>
            <consortium name="The Broad Institute Genomics Platform"/>
            <consortium name="The Broad Institute Genome Sequencing Center for Infectious Disease"/>
            <person name="Wu L."/>
            <person name="Ma J."/>
        </authorList>
    </citation>
    <scope>NUCLEOTIDE SEQUENCE [LARGE SCALE GENOMIC DNA]</scope>
    <source>
        <strain evidence="11">YIM 94188</strain>
    </source>
</reference>
<evidence type="ECO:0000313" key="10">
    <source>
        <dbReference type="EMBL" id="MFC5729733.1"/>
    </source>
</evidence>
<dbReference type="SUPFAM" id="SSF63380">
    <property type="entry name" value="Riboflavin synthase domain-like"/>
    <property type="match status" value="1"/>
</dbReference>
<dbReference type="InterPro" id="IPR012675">
    <property type="entry name" value="Beta-grasp_dom_sf"/>
</dbReference>
<feature type="domain" description="2Fe-2S ferredoxin-type" evidence="8">
    <location>
        <begin position="232"/>
        <end position="317"/>
    </location>
</feature>